<evidence type="ECO:0000313" key="1">
    <source>
        <dbReference type="EMBL" id="AOW03177.1"/>
    </source>
</evidence>
<name>A0A1D8NC28_YARLL</name>
<dbReference type="VEuPathDB" id="FungiDB:YALI0_C20977g"/>
<dbReference type="InterPro" id="IPR053157">
    <property type="entry name" value="Sterol_Uptake_Regulator"/>
</dbReference>
<accession>A0A1D8NC28</accession>
<dbReference type="EMBL" id="CP017555">
    <property type="protein sequence ID" value="AOW03177.1"/>
    <property type="molecule type" value="Genomic_DNA"/>
</dbReference>
<gene>
    <name evidence="1" type="ORF">YALI1_C29021g</name>
</gene>
<evidence type="ECO:0000313" key="2">
    <source>
        <dbReference type="Proteomes" id="UP000182444"/>
    </source>
</evidence>
<organism evidence="1 2">
    <name type="scientific">Yarrowia lipolytica</name>
    <name type="common">Candida lipolytica</name>
    <dbReference type="NCBI Taxonomy" id="4952"/>
    <lineage>
        <taxon>Eukaryota</taxon>
        <taxon>Fungi</taxon>
        <taxon>Dikarya</taxon>
        <taxon>Ascomycota</taxon>
        <taxon>Saccharomycotina</taxon>
        <taxon>Dipodascomycetes</taxon>
        <taxon>Dipodascales</taxon>
        <taxon>Dipodascales incertae sedis</taxon>
        <taxon>Yarrowia</taxon>
    </lineage>
</organism>
<dbReference type="VEuPathDB" id="FungiDB:YALI1_C29021g"/>
<dbReference type="PANTHER" id="PTHR47784">
    <property type="entry name" value="STEROL UPTAKE CONTROL PROTEIN 2"/>
    <property type="match status" value="1"/>
</dbReference>
<proteinExistence type="predicted"/>
<dbReference type="GeneID" id="2909872"/>
<dbReference type="Proteomes" id="UP000182444">
    <property type="component" value="Chromosome 1C"/>
</dbReference>
<protein>
    <submittedName>
        <fullName evidence="1">Uncharacterized protein</fullName>
    </submittedName>
</protein>
<dbReference type="PANTHER" id="PTHR47784:SF5">
    <property type="entry name" value="STEROL UPTAKE CONTROL PROTEIN 2"/>
    <property type="match status" value="1"/>
</dbReference>
<dbReference type="AlphaFoldDB" id="A0A1D8NC28"/>
<reference evidence="1 2" key="1">
    <citation type="journal article" date="2016" name="PLoS ONE">
        <title>Sequence Assembly of Yarrowia lipolytica Strain W29/CLIB89 Shows Transposable Element Diversity.</title>
        <authorList>
            <person name="Magnan C."/>
            <person name="Yu J."/>
            <person name="Chang I."/>
            <person name="Jahn E."/>
            <person name="Kanomata Y."/>
            <person name="Wu J."/>
            <person name="Zeller M."/>
            <person name="Oakes M."/>
            <person name="Baldi P."/>
            <person name="Sandmeyer S."/>
        </authorList>
    </citation>
    <scope>NUCLEOTIDE SEQUENCE [LARGE SCALE GENOMIC DNA]</scope>
    <source>
        <strain evidence="2">CLIB89(W29)</strain>
    </source>
</reference>
<dbReference type="KEGG" id="yli:2909872"/>
<sequence>MLALFRPKRVLEDDSDDEFETVGEEIVGPTGHVLRTQKPRLRRTSMARLIGVDLTDLELLNFFYHHSIVDILSANDARDKIWIQTTPSRVGCNPTIKKACLLLAAMDLAQRRAPAKYLVDDEPHPTSKPLESKKLITGYVPPSEEFQARSLVMFTALLKGFHKNLENMQLGDMSNYGDMMLSGTLLYITALAMGPLVPLINYIPGQGDLIGLSRSIRAVHETITGLSLTNEGESPYPILDIPERQYLPRERDLWETIEMAETREERLIMHKALHTLIKFYNMDIKGGCITHMTSWPIYWPYSFRELQQERNPFALIMLCYWCAYVHSFHGFSWWRDRAVEDLYTIVDELPLEYHYLVEWPLQVVQSFDMDAEDYLTGRIQILSF</sequence>
<dbReference type="OrthoDB" id="5386330at2759"/>
<dbReference type="RefSeq" id="XP_502069.1">
    <property type="nucleotide sequence ID" value="XM_502069.3"/>
</dbReference>
<dbReference type="GO" id="GO:0001228">
    <property type="term" value="F:DNA-binding transcription activator activity, RNA polymerase II-specific"/>
    <property type="evidence" value="ECO:0007669"/>
    <property type="project" value="TreeGrafter"/>
</dbReference>